<dbReference type="EMBL" id="ADBJ01000008">
    <property type="protein sequence ID" value="EFA85012.1"/>
    <property type="molecule type" value="Genomic_DNA"/>
</dbReference>
<accession>D3B138</accession>
<evidence type="ECO:0000313" key="2">
    <source>
        <dbReference type="Proteomes" id="UP000001396"/>
    </source>
</evidence>
<dbReference type="Gene3D" id="1.25.40.20">
    <property type="entry name" value="Ankyrin repeat-containing domain"/>
    <property type="match status" value="2"/>
</dbReference>
<gene>
    <name evidence="1" type="ORF">PPL_02006</name>
</gene>
<dbReference type="InterPro" id="IPR052050">
    <property type="entry name" value="SecEffector_AnkRepeat"/>
</dbReference>
<organism evidence="1 2">
    <name type="scientific">Heterostelium pallidum (strain ATCC 26659 / Pp 5 / PN500)</name>
    <name type="common">Cellular slime mold</name>
    <name type="synonym">Polysphondylium pallidum</name>
    <dbReference type="NCBI Taxonomy" id="670386"/>
    <lineage>
        <taxon>Eukaryota</taxon>
        <taxon>Amoebozoa</taxon>
        <taxon>Evosea</taxon>
        <taxon>Eumycetozoa</taxon>
        <taxon>Dictyostelia</taxon>
        <taxon>Acytosteliales</taxon>
        <taxon>Acytosteliaceae</taxon>
        <taxon>Heterostelium</taxon>
    </lineage>
</organism>
<comment type="caution">
    <text evidence="1">The sequence shown here is derived from an EMBL/GenBank/DDBJ whole genome shotgun (WGS) entry which is preliminary data.</text>
</comment>
<sequence>MSLDLAIEYGYFEILKCLLDHVEESEKDEKETATTQHSRLNLLLAAASGKGSMDIIQYLIDRYPNTLWDYTEALKYSPYSDKLEILQFFASKLEDMADIPQENICSTYDNAAFMDNIEMVRWLTLRFPFGMIGAQMFEHAIAGSSMEMLTYLLEEHANLLDPESTDYLEKSADLLGNGYHFNIFMLLYPRCKCPDDIMDIAAGCGNIELLTWLHENTTHQCTVSAMDKAAFYDRIDAIKWLHMNRSEGCSSDAFVSCAENGSFELLRWLYENRTEHKREYSIVDYTVIIDILAMHNHFEILEWFETVTGVHCSDNILDNMIALGNLDIVRHLHQTNGPDNRYNFSEESMYLAATNDHLDLVKWLHENRTEGCTSDILNSCSIDMSLWLYENRTETRNSVIPFDMNRFDMIFSSNDLVTMEKALRLPISTQDLKLYQNETKLKYPKSVELHLLLENEIQKREKEIMKQLQQLAIN</sequence>
<evidence type="ECO:0008006" key="3">
    <source>
        <dbReference type="Google" id="ProtNLM"/>
    </source>
</evidence>
<name>D3B138_HETP5</name>
<dbReference type="PANTHER" id="PTHR46586">
    <property type="entry name" value="ANKYRIN REPEAT-CONTAINING PROTEIN"/>
    <property type="match status" value="1"/>
</dbReference>
<dbReference type="RefSeq" id="XP_020437122.1">
    <property type="nucleotide sequence ID" value="XM_020573005.1"/>
</dbReference>
<dbReference type="AlphaFoldDB" id="D3B138"/>
<keyword evidence="2" id="KW-1185">Reference proteome</keyword>
<evidence type="ECO:0000313" key="1">
    <source>
        <dbReference type="EMBL" id="EFA85012.1"/>
    </source>
</evidence>
<reference evidence="1 2" key="1">
    <citation type="journal article" date="2011" name="Genome Res.">
        <title>Phylogeny-wide analysis of social amoeba genomes highlights ancient origins for complex intercellular communication.</title>
        <authorList>
            <person name="Heidel A.J."/>
            <person name="Lawal H.M."/>
            <person name="Felder M."/>
            <person name="Schilde C."/>
            <person name="Helps N.R."/>
            <person name="Tunggal B."/>
            <person name="Rivero F."/>
            <person name="John U."/>
            <person name="Schleicher M."/>
            <person name="Eichinger L."/>
            <person name="Platzer M."/>
            <person name="Noegel A.A."/>
            <person name="Schaap P."/>
            <person name="Gloeckner G."/>
        </authorList>
    </citation>
    <scope>NUCLEOTIDE SEQUENCE [LARGE SCALE GENOMIC DNA]</scope>
    <source>
        <strain evidence="2">ATCC 26659 / Pp 5 / PN500</strain>
    </source>
</reference>
<dbReference type="InParanoid" id="D3B138"/>
<dbReference type="SUPFAM" id="SSF48403">
    <property type="entry name" value="Ankyrin repeat"/>
    <property type="match status" value="1"/>
</dbReference>
<proteinExistence type="predicted"/>
<dbReference type="PANTHER" id="PTHR46586:SF3">
    <property type="entry name" value="ANKYRIN REPEAT-CONTAINING PROTEIN"/>
    <property type="match status" value="1"/>
</dbReference>
<protein>
    <recommendedName>
        <fullName evidence="3">Ankyrin repeat protein</fullName>
    </recommendedName>
</protein>
<dbReference type="GeneID" id="31357532"/>
<dbReference type="InterPro" id="IPR036770">
    <property type="entry name" value="Ankyrin_rpt-contain_sf"/>
</dbReference>
<dbReference type="Proteomes" id="UP000001396">
    <property type="component" value="Unassembled WGS sequence"/>
</dbReference>